<proteinExistence type="predicted"/>
<accession>A0A7J0G3B4</accession>
<evidence type="ECO:0000313" key="2">
    <source>
        <dbReference type="Proteomes" id="UP000585474"/>
    </source>
</evidence>
<dbReference type="EMBL" id="BJWL01000017">
    <property type="protein sequence ID" value="GFZ05270.1"/>
    <property type="molecule type" value="Genomic_DNA"/>
</dbReference>
<organism evidence="1 2">
    <name type="scientific">Actinidia rufa</name>
    <dbReference type="NCBI Taxonomy" id="165716"/>
    <lineage>
        <taxon>Eukaryota</taxon>
        <taxon>Viridiplantae</taxon>
        <taxon>Streptophyta</taxon>
        <taxon>Embryophyta</taxon>
        <taxon>Tracheophyta</taxon>
        <taxon>Spermatophyta</taxon>
        <taxon>Magnoliopsida</taxon>
        <taxon>eudicotyledons</taxon>
        <taxon>Gunneridae</taxon>
        <taxon>Pentapetalae</taxon>
        <taxon>asterids</taxon>
        <taxon>Ericales</taxon>
        <taxon>Actinidiaceae</taxon>
        <taxon>Actinidia</taxon>
    </lineage>
</organism>
<comment type="caution">
    <text evidence="1">The sequence shown here is derived from an EMBL/GenBank/DDBJ whole genome shotgun (WGS) entry which is preliminary data.</text>
</comment>
<name>A0A7J0G3B4_9ERIC</name>
<sequence>MHVIAADLQIDVSRLMFNLIPEASLDNSSRAHLPFRLLLWSHALDLDYSDDEAHPPLVATNILYTSTAPPPTAPAAAAAALTTASNSRIVDAIAALFAHVNVIHVDLVERIGLVQERVDLIMERQAHDIKAIRDTLSVLSHQHTEFITEVNDFITII</sequence>
<dbReference type="Proteomes" id="UP000585474">
    <property type="component" value="Unassembled WGS sequence"/>
</dbReference>
<dbReference type="AlphaFoldDB" id="A0A7J0G3B4"/>
<keyword evidence="2" id="KW-1185">Reference proteome</keyword>
<reference evidence="1 2" key="1">
    <citation type="submission" date="2019-07" db="EMBL/GenBank/DDBJ databases">
        <title>De Novo Assembly of kiwifruit Actinidia rufa.</title>
        <authorList>
            <person name="Sugita-Konishi S."/>
            <person name="Sato K."/>
            <person name="Mori E."/>
            <person name="Abe Y."/>
            <person name="Kisaki G."/>
            <person name="Hamano K."/>
            <person name="Suezawa K."/>
            <person name="Otani M."/>
            <person name="Fukuda T."/>
            <person name="Manabe T."/>
            <person name="Gomi K."/>
            <person name="Tabuchi M."/>
            <person name="Akimitsu K."/>
            <person name="Kataoka I."/>
        </authorList>
    </citation>
    <scope>NUCLEOTIDE SEQUENCE [LARGE SCALE GENOMIC DNA]</scope>
    <source>
        <strain evidence="2">cv. Fuchu</strain>
    </source>
</reference>
<gene>
    <name evidence="1" type="ORF">Acr_17g0008420</name>
</gene>
<evidence type="ECO:0000313" key="1">
    <source>
        <dbReference type="EMBL" id="GFZ05270.1"/>
    </source>
</evidence>
<protein>
    <submittedName>
        <fullName evidence="1">Uncharacterized protein</fullName>
    </submittedName>
</protein>